<keyword evidence="4" id="KW-1133">Transmembrane helix</keyword>
<dbReference type="InterPro" id="IPR008266">
    <property type="entry name" value="Tyr_kinase_AS"/>
</dbReference>
<dbReference type="CDD" id="cd00192">
    <property type="entry name" value="PTKc"/>
    <property type="match status" value="1"/>
</dbReference>
<evidence type="ECO:0000313" key="7">
    <source>
        <dbReference type="EMBL" id="CAD7004517.1"/>
    </source>
</evidence>
<dbReference type="PROSITE" id="PS00107">
    <property type="entry name" value="PROTEIN_KINASE_ATP"/>
    <property type="match status" value="1"/>
</dbReference>
<protein>
    <submittedName>
        <fullName evidence="7">(Mediterranean fruit fly) hypothetical protein</fullName>
    </submittedName>
</protein>
<feature type="binding site" evidence="3">
    <location>
        <position position="898"/>
    </location>
    <ligand>
        <name>ATP</name>
        <dbReference type="ChEBI" id="CHEBI:30616"/>
    </ligand>
</feature>
<name>A0A811V3S4_CERCA</name>
<accession>A0A811V3S4</accession>
<dbReference type="EMBL" id="CAJHJT010000034">
    <property type="protein sequence ID" value="CAD7004517.1"/>
    <property type="molecule type" value="Genomic_DNA"/>
</dbReference>
<dbReference type="InterPro" id="IPR017441">
    <property type="entry name" value="Protein_kinase_ATP_BS"/>
</dbReference>
<keyword evidence="5" id="KW-0732">Signal</keyword>
<dbReference type="PROSITE" id="PS00109">
    <property type="entry name" value="PROTEIN_KINASE_TYR"/>
    <property type="match status" value="1"/>
</dbReference>
<keyword evidence="3" id="KW-0547">Nucleotide-binding</keyword>
<dbReference type="FunFam" id="3.30.200.20:FF:000577">
    <property type="entry name" value="Tyrosine kinase"/>
    <property type="match status" value="1"/>
</dbReference>
<keyword evidence="4" id="KW-0472">Membrane</keyword>
<dbReference type="PANTHER" id="PTHR24416">
    <property type="entry name" value="TYROSINE-PROTEIN KINASE RECEPTOR"/>
    <property type="match status" value="1"/>
</dbReference>
<dbReference type="Pfam" id="PF07714">
    <property type="entry name" value="PK_Tyr_Ser-Thr"/>
    <property type="match status" value="2"/>
</dbReference>
<feature type="chain" id="PRO_5032431234" evidence="5">
    <location>
        <begin position="30"/>
        <end position="1231"/>
    </location>
</feature>
<dbReference type="SUPFAM" id="SSF56112">
    <property type="entry name" value="Protein kinase-like (PK-like)"/>
    <property type="match status" value="1"/>
</dbReference>
<gene>
    <name evidence="7" type="ORF">CCAP1982_LOCUS12915</name>
</gene>
<dbReference type="GO" id="GO:0043235">
    <property type="term" value="C:receptor complex"/>
    <property type="evidence" value="ECO:0007669"/>
    <property type="project" value="TreeGrafter"/>
</dbReference>
<dbReference type="Proteomes" id="UP000606786">
    <property type="component" value="Unassembled WGS sequence"/>
</dbReference>
<keyword evidence="8" id="KW-1185">Reference proteome</keyword>
<dbReference type="GO" id="GO:0007169">
    <property type="term" value="P:cell surface receptor protein tyrosine kinase signaling pathway"/>
    <property type="evidence" value="ECO:0007669"/>
    <property type="project" value="TreeGrafter"/>
</dbReference>
<dbReference type="GO" id="GO:0005886">
    <property type="term" value="C:plasma membrane"/>
    <property type="evidence" value="ECO:0007669"/>
    <property type="project" value="TreeGrafter"/>
</dbReference>
<feature type="transmembrane region" description="Helical" evidence="4">
    <location>
        <begin position="741"/>
        <end position="762"/>
    </location>
</feature>
<dbReference type="Gene3D" id="1.10.510.10">
    <property type="entry name" value="Transferase(Phosphotransferase) domain 1"/>
    <property type="match status" value="1"/>
</dbReference>
<evidence type="ECO:0000256" key="2">
    <source>
        <dbReference type="ARBA" id="ARBA00051243"/>
    </source>
</evidence>
<evidence type="ECO:0000259" key="6">
    <source>
        <dbReference type="PROSITE" id="PS50011"/>
    </source>
</evidence>
<dbReference type="GO" id="GO:0005524">
    <property type="term" value="F:ATP binding"/>
    <property type="evidence" value="ECO:0007669"/>
    <property type="project" value="UniProtKB-UniRule"/>
</dbReference>
<evidence type="ECO:0000313" key="8">
    <source>
        <dbReference type="Proteomes" id="UP000606786"/>
    </source>
</evidence>
<evidence type="ECO:0000256" key="3">
    <source>
        <dbReference type="PROSITE-ProRule" id="PRU10141"/>
    </source>
</evidence>
<sequence>MMMISQTRNFAVELIVVVLFLTTFNSSTTRSVVISPRNHSRVIADEKDIVHEKSISIEPIAATSQLLQKDNTTQNKTVNLKLKGEKETQTSRTPLNLEKEAATLVISTASTISDFLPVEYSSTTAYTEISENIESHENTSKELFGAAEDVEISTIFSTTFRPAWSSLSSNISAQERERRLMLVLAARRNALQKGSFSTRIVTTGRTATVPSVDSTSKTPTDRRSICLRNCTKNFTRRTTASCMRQCSNFSYSGHLINSNETSKTVMIVRKSSLTGRGTQTFDRENNEVLFTDESSHGLFVIVKEQNDTLNHIPAIKKSIKTRSRNNLLSPVTVAPSSMEDDNVQPYLYFGEKLPPIKPATLTITSVSHEQPMLLEVSSIQLDSTTPKSLISTSSLSAVERSRARYKYRDRGYVNSRRSPPHASAPKSWEPKSRLVLNSSTIASLTMEINDEQVEKEKIPVVSSTPIIVTKVGGNETLQSNYRSQLLLKQTKKSIETTTTFNTLVSYPTNVETSHSITTTPTLLKAITIATTKLYHPRDNHTTIHAYSPASSTTTTMNITSKTTNLEKSFTSTTSKRLINSDTQNIEKMEPNLNIEVDHYNTTANSNSSAYPKTIIDEDIEKLRALGPSLTQEIINDENIVIFLNQTTPDTISIISTNSPTSILRTTEWTPELSSPNSNTEISYLPTETSSLNKDTKPSFVGVIETTPIKVNNEFNANESHVKSSYVVNKNEVTLDVRRVNIATIVLAGICIIPLCALILYLMRSYIFRHDIKNEEEFDVCVGDQQPISPIKKIDSKYQIKNDEGENGASRKGIQALHLQSNHNLPMVLSKVSSRDTNHNNHYDEQCSVTSDQEFDRSNIRLKSLLGEGNFGQVWKAEADDLSGHFGATRIVAVKTIRKCSGQVSLKEEAEVMRKLGSHQNVVTLLGASLEMEPHMLIMEYAMRGRLLSLLRAARNATNILPASVPGGRSLTPLSPRTLGGFALDIACGMEYIAEKRIVHRDLAARNVLLDHNGICKICDFGMSIDLDIQLKEPEKNTEHDKKKSKFDFGSRYIIKQWNNNFTVIPTSTKDTADKKPHIHGNGQCHDTINRRPPLPIRWMAPEALQYHIFTHETDVWAFGIVLWEIATLGSTPYANLSGREVIRRVPNGLRPDLPREGRNEFSNLMTRCWLKESHLRPSFTFVRQEISRSLQKWVDDHSTASDYMDVSGFSEDLEQGMVYFNHRISEFECEI</sequence>
<organism evidence="7 8">
    <name type="scientific">Ceratitis capitata</name>
    <name type="common">Mediterranean fruit fly</name>
    <name type="synonym">Tephritis capitata</name>
    <dbReference type="NCBI Taxonomy" id="7213"/>
    <lineage>
        <taxon>Eukaryota</taxon>
        <taxon>Metazoa</taxon>
        <taxon>Ecdysozoa</taxon>
        <taxon>Arthropoda</taxon>
        <taxon>Hexapoda</taxon>
        <taxon>Insecta</taxon>
        <taxon>Pterygota</taxon>
        <taxon>Neoptera</taxon>
        <taxon>Endopterygota</taxon>
        <taxon>Diptera</taxon>
        <taxon>Brachycera</taxon>
        <taxon>Muscomorpha</taxon>
        <taxon>Tephritoidea</taxon>
        <taxon>Tephritidae</taxon>
        <taxon>Ceratitis</taxon>
        <taxon>Ceratitis</taxon>
    </lineage>
</organism>
<dbReference type="PANTHER" id="PTHR24416:SF481">
    <property type="entry name" value="TIE-LIKE RECEPTOR TYROSINE KINASE"/>
    <property type="match status" value="1"/>
</dbReference>
<reference evidence="7" key="1">
    <citation type="submission" date="2020-11" db="EMBL/GenBank/DDBJ databases">
        <authorList>
            <person name="Whitehead M."/>
        </authorList>
    </citation>
    <scope>NUCLEOTIDE SEQUENCE</scope>
    <source>
        <strain evidence="7">EGII</strain>
    </source>
</reference>
<dbReference type="InterPro" id="IPR011009">
    <property type="entry name" value="Kinase-like_dom_sf"/>
</dbReference>
<keyword evidence="4" id="KW-0812">Transmembrane</keyword>
<comment type="catalytic activity">
    <reaction evidence="2">
        <text>L-tyrosyl-[protein] + ATP = O-phospho-L-tyrosyl-[protein] + ADP + H(+)</text>
        <dbReference type="Rhea" id="RHEA:10596"/>
        <dbReference type="Rhea" id="RHEA-COMP:10136"/>
        <dbReference type="Rhea" id="RHEA-COMP:20101"/>
        <dbReference type="ChEBI" id="CHEBI:15378"/>
        <dbReference type="ChEBI" id="CHEBI:30616"/>
        <dbReference type="ChEBI" id="CHEBI:46858"/>
        <dbReference type="ChEBI" id="CHEBI:61978"/>
        <dbReference type="ChEBI" id="CHEBI:456216"/>
        <dbReference type="EC" id="2.7.10.1"/>
    </reaction>
</comment>
<dbReference type="InterPro" id="IPR001245">
    <property type="entry name" value="Ser-Thr/Tyr_kinase_cat_dom"/>
</dbReference>
<comment type="subcellular location">
    <subcellularLocation>
        <location evidence="1">Membrane</location>
        <topology evidence="1">Single-pass membrane protein</topology>
    </subcellularLocation>
</comment>
<feature type="signal peptide" evidence="5">
    <location>
        <begin position="1"/>
        <end position="29"/>
    </location>
</feature>
<evidence type="ECO:0000256" key="1">
    <source>
        <dbReference type="ARBA" id="ARBA00004167"/>
    </source>
</evidence>
<dbReference type="Gene3D" id="3.30.200.20">
    <property type="entry name" value="Phosphorylase Kinase, domain 1"/>
    <property type="match status" value="1"/>
</dbReference>
<dbReference type="PROSITE" id="PS50011">
    <property type="entry name" value="PROTEIN_KINASE_DOM"/>
    <property type="match status" value="1"/>
</dbReference>
<keyword evidence="3" id="KW-0067">ATP-binding</keyword>
<dbReference type="GO" id="GO:0004714">
    <property type="term" value="F:transmembrane receptor protein tyrosine kinase activity"/>
    <property type="evidence" value="ECO:0007669"/>
    <property type="project" value="UniProtKB-EC"/>
</dbReference>
<dbReference type="InterPro" id="IPR000719">
    <property type="entry name" value="Prot_kinase_dom"/>
</dbReference>
<proteinExistence type="predicted"/>
<dbReference type="InterPro" id="IPR050122">
    <property type="entry name" value="RTK"/>
</dbReference>
<evidence type="ECO:0000256" key="5">
    <source>
        <dbReference type="SAM" id="SignalP"/>
    </source>
</evidence>
<comment type="caution">
    <text evidence="7">The sequence shown here is derived from an EMBL/GenBank/DDBJ whole genome shotgun (WGS) entry which is preliminary data.</text>
</comment>
<dbReference type="KEGG" id="ccat:101452946"/>
<feature type="domain" description="Protein kinase" evidence="6">
    <location>
        <begin position="859"/>
        <end position="1194"/>
    </location>
</feature>
<dbReference type="SMART" id="SM00219">
    <property type="entry name" value="TyrKc"/>
    <property type="match status" value="1"/>
</dbReference>
<dbReference type="InterPro" id="IPR020635">
    <property type="entry name" value="Tyr_kinase_cat_dom"/>
</dbReference>
<evidence type="ECO:0000256" key="4">
    <source>
        <dbReference type="SAM" id="Phobius"/>
    </source>
</evidence>
<dbReference type="AlphaFoldDB" id="A0A811V3S4"/>
<dbReference type="OrthoDB" id="3256376at2759"/>